<dbReference type="CDD" id="cd00207">
    <property type="entry name" value="fer2"/>
    <property type="match status" value="1"/>
</dbReference>
<organism evidence="10 11">
    <name type="scientific">Gordonia sesuvii</name>
    <dbReference type="NCBI Taxonomy" id="3116777"/>
    <lineage>
        <taxon>Bacteria</taxon>
        <taxon>Bacillati</taxon>
        <taxon>Actinomycetota</taxon>
        <taxon>Actinomycetes</taxon>
        <taxon>Mycobacteriales</taxon>
        <taxon>Gordoniaceae</taxon>
        <taxon>Gordonia</taxon>
    </lineage>
</organism>
<dbReference type="InterPro" id="IPR012675">
    <property type="entry name" value="Beta-grasp_dom_sf"/>
</dbReference>
<dbReference type="PANTHER" id="PTHR47354:SF1">
    <property type="entry name" value="CARNITINE MONOOXYGENASE REDUCTASE SUBUNIT"/>
    <property type="match status" value="1"/>
</dbReference>
<dbReference type="InterPro" id="IPR050415">
    <property type="entry name" value="MRET"/>
</dbReference>
<dbReference type="SUPFAM" id="SSF52343">
    <property type="entry name" value="Ferredoxin reductase-like, C-terminal NADP-linked domain"/>
    <property type="match status" value="1"/>
</dbReference>
<evidence type="ECO:0000256" key="4">
    <source>
        <dbReference type="ARBA" id="ARBA00022723"/>
    </source>
</evidence>
<dbReference type="PRINTS" id="PR00409">
    <property type="entry name" value="PHDIOXRDTASE"/>
</dbReference>
<feature type="domain" description="FAD-binding FR-type" evidence="9">
    <location>
        <begin position="6"/>
        <end position="108"/>
    </location>
</feature>
<keyword evidence="2" id="KW-0285">Flavoprotein</keyword>
<proteinExistence type="predicted"/>
<name>A0ABU7MIM4_9ACTN</name>
<feature type="domain" description="2Fe-2S ferredoxin-type" evidence="8">
    <location>
        <begin position="232"/>
        <end position="317"/>
    </location>
</feature>
<dbReference type="PANTHER" id="PTHR47354">
    <property type="entry name" value="NADH OXIDOREDUCTASE HCR"/>
    <property type="match status" value="1"/>
</dbReference>
<dbReference type="InterPro" id="IPR017938">
    <property type="entry name" value="Riboflavin_synthase-like_b-brl"/>
</dbReference>
<evidence type="ECO:0000256" key="2">
    <source>
        <dbReference type="ARBA" id="ARBA00022630"/>
    </source>
</evidence>
<keyword evidence="5 10" id="KW-0560">Oxidoreductase</keyword>
<dbReference type="InterPro" id="IPR039261">
    <property type="entry name" value="FNR_nucleotide-bd"/>
</dbReference>
<evidence type="ECO:0000313" key="11">
    <source>
        <dbReference type="Proteomes" id="UP001347146"/>
    </source>
</evidence>
<dbReference type="InterPro" id="IPR006058">
    <property type="entry name" value="2Fe2S_fd_BS"/>
</dbReference>
<evidence type="ECO:0000313" key="10">
    <source>
        <dbReference type="EMBL" id="MEE3852970.1"/>
    </source>
</evidence>
<comment type="caution">
    <text evidence="10">The sequence shown here is derived from an EMBL/GenBank/DDBJ whole genome shotgun (WGS) entry which is preliminary data.</text>
</comment>
<dbReference type="Gene3D" id="3.40.50.80">
    <property type="entry name" value="Nucleotide-binding domain of ferredoxin-NADP reductase (FNR) module"/>
    <property type="match status" value="1"/>
</dbReference>
<evidence type="ECO:0000259" key="9">
    <source>
        <dbReference type="PROSITE" id="PS51384"/>
    </source>
</evidence>
<evidence type="ECO:0000256" key="3">
    <source>
        <dbReference type="ARBA" id="ARBA00022714"/>
    </source>
</evidence>
<dbReference type="SUPFAM" id="SSF54292">
    <property type="entry name" value="2Fe-2S ferredoxin-like"/>
    <property type="match status" value="1"/>
</dbReference>
<dbReference type="PROSITE" id="PS51085">
    <property type="entry name" value="2FE2S_FER_2"/>
    <property type="match status" value="1"/>
</dbReference>
<dbReference type="GO" id="GO:0016491">
    <property type="term" value="F:oxidoreductase activity"/>
    <property type="evidence" value="ECO:0007669"/>
    <property type="project" value="UniProtKB-KW"/>
</dbReference>
<evidence type="ECO:0000256" key="1">
    <source>
        <dbReference type="ARBA" id="ARBA00001974"/>
    </source>
</evidence>
<dbReference type="PROSITE" id="PS00197">
    <property type="entry name" value="2FE2S_FER_1"/>
    <property type="match status" value="1"/>
</dbReference>
<dbReference type="Gene3D" id="2.40.30.10">
    <property type="entry name" value="Translation factors"/>
    <property type="match status" value="1"/>
</dbReference>
<dbReference type="PROSITE" id="PS51384">
    <property type="entry name" value="FAD_FR"/>
    <property type="match status" value="1"/>
</dbReference>
<dbReference type="EC" id="1.-.-.-" evidence="10"/>
<evidence type="ECO:0000259" key="8">
    <source>
        <dbReference type="PROSITE" id="PS51085"/>
    </source>
</evidence>
<protein>
    <submittedName>
        <fullName evidence="10">PDR/VanB family oxidoreductase</fullName>
        <ecNumber evidence="10">1.-.-.-</ecNumber>
    </submittedName>
</protein>
<dbReference type="Gene3D" id="3.10.20.30">
    <property type="match status" value="1"/>
</dbReference>
<keyword evidence="3" id="KW-0001">2Fe-2S</keyword>
<comment type="cofactor">
    <cofactor evidence="1">
        <name>FAD</name>
        <dbReference type="ChEBI" id="CHEBI:57692"/>
    </cofactor>
</comment>
<keyword evidence="7" id="KW-0411">Iron-sulfur</keyword>
<dbReference type="InterPro" id="IPR036010">
    <property type="entry name" value="2Fe-2S_ferredoxin-like_sf"/>
</dbReference>
<sequence>MGSRSDSGNTLQVVEKTPVATDVVTLTLAHPDRRRLADWTPGAHLDLILPNGLTRQYSLCGDRWDAYTYTVAVRRDRTGRGGSAFIHDELRVGDEIQVGGPRNNFPMTPAERYLFIAGGIGITPIIPMIAQADIVGAQWRLLYLGHTLDSMPFVGELAPHRDHITTIASSSEGRVDLAAHMASVDDVTKVYACGPVSMLDELSSHASTWPAGKLRIERFTSVDPAPARTTPFELELARSQRVLTIPADVSIIDALSSAGVGVLTSCREGVCGTCETTVLAGQPDHRDAVLEPHERDAGDCMLVCVSRSRSDRLTLDI</sequence>
<evidence type="ECO:0000256" key="6">
    <source>
        <dbReference type="ARBA" id="ARBA00023004"/>
    </source>
</evidence>
<evidence type="ECO:0000256" key="7">
    <source>
        <dbReference type="ARBA" id="ARBA00023014"/>
    </source>
</evidence>
<reference evidence="10 11" key="1">
    <citation type="submission" date="2024-01" db="EMBL/GenBank/DDBJ databases">
        <title>Draft genome sequence of Gordonia sp. LSe1-13.</title>
        <authorList>
            <person name="Suphannarot A."/>
            <person name="Mingma R."/>
        </authorList>
    </citation>
    <scope>NUCLEOTIDE SEQUENCE [LARGE SCALE GENOMIC DNA]</scope>
    <source>
        <strain evidence="10 11">LSe1-13</strain>
    </source>
</reference>
<dbReference type="EMBL" id="JAZDUF010000008">
    <property type="protein sequence ID" value="MEE3852970.1"/>
    <property type="molecule type" value="Genomic_DNA"/>
</dbReference>
<dbReference type="Pfam" id="PF00111">
    <property type="entry name" value="Fer2"/>
    <property type="match status" value="1"/>
</dbReference>
<accession>A0ABU7MIM4</accession>
<dbReference type="InterPro" id="IPR017927">
    <property type="entry name" value="FAD-bd_FR_type"/>
</dbReference>
<dbReference type="InterPro" id="IPR001041">
    <property type="entry name" value="2Fe-2S_ferredoxin-type"/>
</dbReference>
<evidence type="ECO:0000256" key="5">
    <source>
        <dbReference type="ARBA" id="ARBA00023002"/>
    </source>
</evidence>
<dbReference type="InterPro" id="IPR008333">
    <property type="entry name" value="Cbr1-like_FAD-bd_dom"/>
</dbReference>
<dbReference type="Proteomes" id="UP001347146">
    <property type="component" value="Unassembled WGS sequence"/>
</dbReference>
<dbReference type="Pfam" id="PF00970">
    <property type="entry name" value="FAD_binding_6"/>
    <property type="match status" value="1"/>
</dbReference>
<dbReference type="CDD" id="cd06185">
    <property type="entry name" value="PDR_like"/>
    <property type="match status" value="1"/>
</dbReference>
<keyword evidence="11" id="KW-1185">Reference proteome</keyword>
<keyword evidence="4" id="KW-0479">Metal-binding</keyword>
<dbReference type="RefSeq" id="WP_330435676.1">
    <property type="nucleotide sequence ID" value="NZ_JAZDUF010000008.1"/>
</dbReference>
<dbReference type="SUPFAM" id="SSF63380">
    <property type="entry name" value="Riboflavin synthase domain-like"/>
    <property type="match status" value="1"/>
</dbReference>
<keyword evidence="6" id="KW-0408">Iron</keyword>
<gene>
    <name evidence="10" type="ORF">VZC37_21715</name>
</gene>